<keyword evidence="1" id="KW-0472">Membrane</keyword>
<proteinExistence type="predicted"/>
<feature type="transmembrane region" description="Helical" evidence="1">
    <location>
        <begin position="84"/>
        <end position="107"/>
    </location>
</feature>
<evidence type="ECO:0000256" key="1">
    <source>
        <dbReference type="SAM" id="Phobius"/>
    </source>
</evidence>
<name>A0A7E4ZUM1_PANRE</name>
<dbReference type="Proteomes" id="UP000492821">
    <property type="component" value="Unassembled WGS sequence"/>
</dbReference>
<evidence type="ECO:0000313" key="3">
    <source>
        <dbReference type="WBParaSite" id="Pan_g18466.t1"/>
    </source>
</evidence>
<protein>
    <submittedName>
        <fullName evidence="3">MARVEL domain-containing protein</fullName>
    </submittedName>
</protein>
<dbReference type="WBParaSite" id="Pan_g18466.t1">
    <property type="protein sequence ID" value="Pan_g18466.t1"/>
    <property type="gene ID" value="Pan_g18466"/>
</dbReference>
<keyword evidence="2" id="KW-1185">Reference proteome</keyword>
<sequence length="153" mass="17351">MCLRYWHGASNATKATMIVMIIYPFAPMIAYPLAAWAFDTNLLTMGAILMFWSLIPSIILLGMLIYSLHYVYKHTSSINDTTQLLSLCGLISLSFFHVYSIIVSATMWAKNIGGCWHNTRNCVDCVLLFELVGLTWIVIMVAGYQALFKRLFH</sequence>
<feature type="transmembrane region" description="Helical" evidence="1">
    <location>
        <begin position="12"/>
        <end position="38"/>
    </location>
</feature>
<feature type="transmembrane region" description="Helical" evidence="1">
    <location>
        <begin position="50"/>
        <end position="72"/>
    </location>
</feature>
<evidence type="ECO:0000313" key="2">
    <source>
        <dbReference type="Proteomes" id="UP000492821"/>
    </source>
</evidence>
<reference evidence="2" key="1">
    <citation type="journal article" date="2013" name="Genetics">
        <title>The draft genome and transcriptome of Panagrellus redivivus are shaped by the harsh demands of a free-living lifestyle.</title>
        <authorList>
            <person name="Srinivasan J."/>
            <person name="Dillman A.R."/>
            <person name="Macchietto M.G."/>
            <person name="Heikkinen L."/>
            <person name="Lakso M."/>
            <person name="Fracchia K.M."/>
            <person name="Antoshechkin I."/>
            <person name="Mortazavi A."/>
            <person name="Wong G."/>
            <person name="Sternberg P.W."/>
        </authorList>
    </citation>
    <scope>NUCLEOTIDE SEQUENCE [LARGE SCALE GENOMIC DNA]</scope>
    <source>
        <strain evidence="2">MT8872</strain>
    </source>
</reference>
<organism evidence="2 3">
    <name type="scientific">Panagrellus redivivus</name>
    <name type="common">Microworm</name>
    <dbReference type="NCBI Taxonomy" id="6233"/>
    <lineage>
        <taxon>Eukaryota</taxon>
        <taxon>Metazoa</taxon>
        <taxon>Ecdysozoa</taxon>
        <taxon>Nematoda</taxon>
        <taxon>Chromadorea</taxon>
        <taxon>Rhabditida</taxon>
        <taxon>Tylenchina</taxon>
        <taxon>Panagrolaimomorpha</taxon>
        <taxon>Panagrolaimoidea</taxon>
        <taxon>Panagrolaimidae</taxon>
        <taxon>Panagrellus</taxon>
    </lineage>
</organism>
<reference evidence="3" key="2">
    <citation type="submission" date="2020-10" db="UniProtKB">
        <authorList>
            <consortium name="WormBaseParasite"/>
        </authorList>
    </citation>
    <scope>IDENTIFICATION</scope>
</reference>
<keyword evidence="1" id="KW-0812">Transmembrane</keyword>
<keyword evidence="1" id="KW-1133">Transmembrane helix</keyword>
<accession>A0A7E4ZUM1</accession>
<dbReference type="AlphaFoldDB" id="A0A7E4ZUM1"/>
<feature type="transmembrane region" description="Helical" evidence="1">
    <location>
        <begin position="127"/>
        <end position="147"/>
    </location>
</feature>